<dbReference type="Pfam" id="PF04993">
    <property type="entry name" value="TfoX_N"/>
    <property type="match status" value="1"/>
</dbReference>
<evidence type="ECO:0000313" key="3">
    <source>
        <dbReference type="Proteomes" id="UP000219559"/>
    </source>
</evidence>
<dbReference type="AlphaFoldDB" id="A0A2A4G5V7"/>
<dbReference type="RefSeq" id="WP_097441228.1">
    <property type="nucleotide sequence ID" value="NZ_KZ300477.1"/>
</dbReference>
<sequence>MAYDEFLAERIRQRLGQAKLPLRELKMMGGLCFMVDDKMCMGVLQQKGTGRDFIMARIGEDAYESLLARPGCQPMDFTGRPMKGYVFVSDEGFDTDTDLDFWVEKCLAFNPLAKANKKKK</sequence>
<dbReference type="OrthoDB" id="214902at2"/>
<dbReference type="InterPro" id="IPR007076">
    <property type="entry name" value="TfoX_N"/>
</dbReference>
<protein>
    <submittedName>
        <fullName evidence="2">RNA methyltransferase</fullName>
    </submittedName>
</protein>
<reference evidence="2 3" key="1">
    <citation type="submission" date="2017-04" db="EMBL/GenBank/DDBJ databases">
        <title>A new member of the family Flavobacteriaceae isolated from ascidians.</title>
        <authorList>
            <person name="Chen L."/>
        </authorList>
    </citation>
    <scope>NUCLEOTIDE SEQUENCE [LARGE SCALE GENOMIC DNA]</scope>
    <source>
        <strain evidence="2 3">HQA918</strain>
    </source>
</reference>
<dbReference type="SUPFAM" id="SSF159894">
    <property type="entry name" value="YgaC/TfoX-N like"/>
    <property type="match status" value="1"/>
</dbReference>
<organism evidence="2 3">
    <name type="scientific">Sediminicola luteus</name>
    <dbReference type="NCBI Taxonomy" id="319238"/>
    <lineage>
        <taxon>Bacteria</taxon>
        <taxon>Pseudomonadati</taxon>
        <taxon>Bacteroidota</taxon>
        <taxon>Flavobacteriia</taxon>
        <taxon>Flavobacteriales</taxon>
        <taxon>Flavobacteriaceae</taxon>
        <taxon>Sediminicola</taxon>
    </lineage>
</organism>
<evidence type="ECO:0000313" key="2">
    <source>
        <dbReference type="EMBL" id="PCE63122.1"/>
    </source>
</evidence>
<evidence type="ECO:0000259" key="1">
    <source>
        <dbReference type="Pfam" id="PF04993"/>
    </source>
</evidence>
<dbReference type="GO" id="GO:0032259">
    <property type="term" value="P:methylation"/>
    <property type="evidence" value="ECO:0007669"/>
    <property type="project" value="UniProtKB-KW"/>
</dbReference>
<comment type="caution">
    <text evidence="2">The sequence shown here is derived from an EMBL/GenBank/DDBJ whole genome shotgun (WGS) entry which is preliminary data.</text>
</comment>
<feature type="domain" description="TfoX N-terminal" evidence="1">
    <location>
        <begin position="22"/>
        <end position="109"/>
    </location>
</feature>
<dbReference type="GO" id="GO:0008168">
    <property type="term" value="F:methyltransferase activity"/>
    <property type="evidence" value="ECO:0007669"/>
    <property type="project" value="UniProtKB-KW"/>
</dbReference>
<dbReference type="EMBL" id="NBWU01000007">
    <property type="protein sequence ID" value="PCE63122.1"/>
    <property type="molecule type" value="Genomic_DNA"/>
</dbReference>
<gene>
    <name evidence="2" type="ORF">B7P33_15670</name>
</gene>
<keyword evidence="3" id="KW-1185">Reference proteome</keyword>
<keyword evidence="2" id="KW-0808">Transferase</keyword>
<keyword evidence="2" id="KW-0489">Methyltransferase</keyword>
<accession>A0A2A4G5V7</accession>
<dbReference type="Proteomes" id="UP000219559">
    <property type="component" value="Unassembled WGS sequence"/>
</dbReference>
<name>A0A2A4G5V7_9FLAO</name>
<proteinExistence type="predicted"/>